<dbReference type="EMBL" id="QGGI01000009">
    <property type="protein sequence ID" value="PWJ92193.1"/>
    <property type="molecule type" value="Genomic_DNA"/>
</dbReference>
<keyword evidence="5 14" id="KW-0347">Helicase</keyword>
<protein>
    <recommendedName>
        <fullName evidence="12">DNA 3'-5' helicase</fullName>
        <ecNumber evidence="12">5.6.2.4</ecNumber>
    </recommendedName>
</protein>
<evidence type="ECO:0000256" key="12">
    <source>
        <dbReference type="ARBA" id="ARBA00034808"/>
    </source>
</evidence>
<dbReference type="Gene3D" id="3.90.320.10">
    <property type="match status" value="1"/>
</dbReference>
<proteinExistence type="predicted"/>
<evidence type="ECO:0000259" key="16">
    <source>
        <dbReference type="PROSITE" id="PS51217"/>
    </source>
</evidence>
<dbReference type="GO" id="GO:0003677">
    <property type="term" value="F:DNA binding"/>
    <property type="evidence" value="ECO:0007669"/>
    <property type="project" value="UniProtKB-KW"/>
</dbReference>
<evidence type="ECO:0000256" key="6">
    <source>
        <dbReference type="ARBA" id="ARBA00022839"/>
    </source>
</evidence>
<comment type="catalytic activity">
    <reaction evidence="13">
        <text>ATP + H2O = ADP + phosphate + H(+)</text>
        <dbReference type="Rhea" id="RHEA:13065"/>
        <dbReference type="ChEBI" id="CHEBI:15377"/>
        <dbReference type="ChEBI" id="CHEBI:15378"/>
        <dbReference type="ChEBI" id="CHEBI:30616"/>
        <dbReference type="ChEBI" id="CHEBI:43474"/>
        <dbReference type="ChEBI" id="CHEBI:456216"/>
        <dbReference type="EC" id="5.6.2.4"/>
    </reaction>
</comment>
<dbReference type="InterPro" id="IPR011335">
    <property type="entry name" value="Restrct_endonuc-II-like"/>
</dbReference>
<feature type="domain" description="UvrD-like helicase ATP-binding" evidence="15">
    <location>
        <begin position="1"/>
        <end position="366"/>
    </location>
</feature>
<evidence type="ECO:0000256" key="1">
    <source>
        <dbReference type="ARBA" id="ARBA00022722"/>
    </source>
</evidence>
<comment type="caution">
    <text evidence="17">The sequence shown here is derived from an EMBL/GenBank/DDBJ whole genome shotgun (WGS) entry which is preliminary data.</text>
</comment>
<comment type="catalytic activity">
    <reaction evidence="11">
        <text>Couples ATP hydrolysis with the unwinding of duplex DNA by translocating in the 3'-5' direction.</text>
        <dbReference type="EC" id="5.6.2.4"/>
    </reaction>
</comment>
<keyword evidence="3" id="KW-0227">DNA damage</keyword>
<keyword evidence="8" id="KW-0238">DNA-binding</keyword>
<dbReference type="GO" id="GO:0004527">
    <property type="term" value="F:exonuclease activity"/>
    <property type="evidence" value="ECO:0007669"/>
    <property type="project" value="UniProtKB-KW"/>
</dbReference>
<dbReference type="Proteomes" id="UP000245921">
    <property type="component" value="Unassembled WGS sequence"/>
</dbReference>
<keyword evidence="1" id="KW-0540">Nuclease</keyword>
<dbReference type="PANTHER" id="PTHR11070">
    <property type="entry name" value="UVRD / RECB / PCRA DNA HELICASE FAMILY MEMBER"/>
    <property type="match status" value="1"/>
</dbReference>
<dbReference type="AlphaFoldDB" id="A0AA45C6P3"/>
<dbReference type="InterPro" id="IPR022765">
    <property type="entry name" value="Dna2/Cas4_DUF83"/>
</dbReference>
<evidence type="ECO:0000256" key="4">
    <source>
        <dbReference type="ARBA" id="ARBA00022801"/>
    </source>
</evidence>
<dbReference type="GO" id="GO:0000725">
    <property type="term" value="P:recombinational repair"/>
    <property type="evidence" value="ECO:0007669"/>
    <property type="project" value="TreeGrafter"/>
</dbReference>
<keyword evidence="7 14" id="KW-0067">ATP-binding</keyword>
<evidence type="ECO:0000256" key="13">
    <source>
        <dbReference type="ARBA" id="ARBA00048988"/>
    </source>
</evidence>
<dbReference type="PROSITE" id="PS51217">
    <property type="entry name" value="UVRD_HELICASE_CTER"/>
    <property type="match status" value="1"/>
</dbReference>
<evidence type="ECO:0000256" key="3">
    <source>
        <dbReference type="ARBA" id="ARBA00022763"/>
    </source>
</evidence>
<keyword evidence="9" id="KW-0234">DNA repair</keyword>
<keyword evidence="18" id="KW-1185">Reference proteome</keyword>
<dbReference type="InterPro" id="IPR014017">
    <property type="entry name" value="DNA_helicase_UvrD-like_C"/>
</dbReference>
<dbReference type="InterPro" id="IPR027417">
    <property type="entry name" value="P-loop_NTPase"/>
</dbReference>
<dbReference type="Pfam" id="PF00580">
    <property type="entry name" value="UvrD-helicase"/>
    <property type="match status" value="1"/>
</dbReference>
<dbReference type="GO" id="GO:0005524">
    <property type="term" value="F:ATP binding"/>
    <property type="evidence" value="ECO:0007669"/>
    <property type="project" value="UniProtKB-UniRule"/>
</dbReference>
<evidence type="ECO:0000313" key="17">
    <source>
        <dbReference type="EMBL" id="PWJ92193.1"/>
    </source>
</evidence>
<sequence>MNILDTINKNPNQNFFISASAGTGKTYTLTQYYISILEKNYPDDEIVDKILAVTFTNKAAGEMRERILQAVYDKINILQEKNVPEKEIEYWNNIRINLSRAWIKTIDSFCSKILRDNNIIIGIDPNFTMISEFKKDKEIEKAIYYSLKTVLELYENKKPEDINMLSSERKNKVNIIISEIQKNPLRFKETLHNILKDPGMDKLQQNLKTIVSNWRLEMERSIIFEEFPLSNKELEEIYIDYIWLFKILSNLSKEYYENFTIDNFQYDFKGTLEKTLKALSDEYILRKYQNRFKYIIVDEYQDTNYLQKELFEKLHTNENHLFYVGDRKQSIYRFRGADVSVFSKSYDEFKKNNYTIGALSTNRRSNSQIVNFANEISKQTLFKKENIYIDDVDSLLIDNTSINDDDICHFEEDDKEVITPKLSKDDKYRIKIIKAIPEKNNAEQRKELEITAMIKTIKKLIGQEMSFRERKNGKIQQIKRKIQAKDIAILLRQMTGYEDIIKKEFSKNNIPFYIIGGKSFYFREEIQSLLTALSAVQNPYNDFEFTRYMFSLIGTMTFEEYDKLINEKNELNKKSEKQLTLFETFQISKEENNYSKNTKKAFETLKKYKDLKYYIKPTNILKGIVEENNYISKLSALDESEIAISNVKKLINEAEKYNTMATSFAELVRLLKKATDVNEEEAVLEDENSNSVKILTIHKSKGLEFPIVIMGGLHSNIDKKDNSEIEFSLPDLNGNRYFLLKNIFKDVLKESENDILRWFKNNTFLEKTENNRLIYVGITRPKELLIPINVENKNKTTYNIFFDELKYKDMDIINIEEIEDIFLEKIEDDEEKEKKLVPQINLKDLKNNAYKQYIAPTYLTGLIDKPSEINDDDDENIIEKVNFKKDELFSNQELIFRGSDLHRKLQSVYNLSQIKNMIENNELPNLFDQIPIVQFAFNTKNKIIKNEWRLVKNFKINDKDYMLFGIPDKVIIHENNIYIIDYKYSNLNQNIDKYRFQINFYLYLLKDFGIPKKGYLLSIKENNKFIEIDYDKNIEQKIIELIKNNE</sequence>
<dbReference type="SUPFAM" id="SSF52980">
    <property type="entry name" value="Restriction endonuclease-like"/>
    <property type="match status" value="1"/>
</dbReference>
<accession>A0AA45C6P3</accession>
<keyword evidence="4 14" id="KW-0378">Hydrolase</keyword>
<gene>
    <name evidence="17" type="ORF">C7380_10976</name>
</gene>
<evidence type="ECO:0000256" key="8">
    <source>
        <dbReference type="ARBA" id="ARBA00023125"/>
    </source>
</evidence>
<dbReference type="InterPro" id="IPR014016">
    <property type="entry name" value="UvrD-like_ATP-bd"/>
</dbReference>
<evidence type="ECO:0000256" key="5">
    <source>
        <dbReference type="ARBA" id="ARBA00022806"/>
    </source>
</evidence>
<evidence type="ECO:0000313" key="18">
    <source>
        <dbReference type="Proteomes" id="UP000245921"/>
    </source>
</evidence>
<evidence type="ECO:0000256" key="7">
    <source>
        <dbReference type="ARBA" id="ARBA00022840"/>
    </source>
</evidence>
<reference evidence="17 18" key="1">
    <citation type="submission" date="2018-05" db="EMBL/GenBank/DDBJ databases">
        <title>Genomic Encyclopedia of Type Strains, Phase IV (KMG-IV): sequencing the most valuable type-strain genomes for metagenomic binning, comparative biology and taxonomic classification.</title>
        <authorList>
            <person name="Goeker M."/>
        </authorList>
    </citation>
    <scope>NUCLEOTIDE SEQUENCE [LARGE SCALE GENOMIC DNA]</scope>
    <source>
        <strain evidence="17 18">DSM 24906</strain>
    </source>
</reference>
<dbReference type="Gene3D" id="3.40.50.300">
    <property type="entry name" value="P-loop containing nucleotide triphosphate hydrolases"/>
    <property type="match status" value="3"/>
</dbReference>
<evidence type="ECO:0000256" key="2">
    <source>
        <dbReference type="ARBA" id="ARBA00022741"/>
    </source>
</evidence>
<feature type="binding site" evidence="14">
    <location>
        <begin position="19"/>
        <end position="26"/>
    </location>
    <ligand>
        <name>ATP</name>
        <dbReference type="ChEBI" id="CHEBI:30616"/>
    </ligand>
</feature>
<dbReference type="InterPro" id="IPR011604">
    <property type="entry name" value="PDDEXK-like_dom_sf"/>
</dbReference>
<dbReference type="EC" id="5.6.2.4" evidence="12"/>
<evidence type="ECO:0000259" key="15">
    <source>
        <dbReference type="PROSITE" id="PS51198"/>
    </source>
</evidence>
<evidence type="ECO:0000256" key="9">
    <source>
        <dbReference type="ARBA" id="ARBA00023204"/>
    </source>
</evidence>
<keyword evidence="2 14" id="KW-0547">Nucleotide-binding</keyword>
<dbReference type="PANTHER" id="PTHR11070:SF67">
    <property type="entry name" value="DNA 3'-5' HELICASE"/>
    <property type="match status" value="1"/>
</dbReference>
<dbReference type="Pfam" id="PF01930">
    <property type="entry name" value="Cas_Cas4"/>
    <property type="match status" value="1"/>
</dbReference>
<dbReference type="SUPFAM" id="SSF52540">
    <property type="entry name" value="P-loop containing nucleoside triphosphate hydrolases"/>
    <property type="match status" value="1"/>
</dbReference>
<keyword evidence="6" id="KW-0269">Exonuclease</keyword>
<dbReference type="InterPro" id="IPR000212">
    <property type="entry name" value="DNA_helicase_UvrD/REP"/>
</dbReference>
<dbReference type="GO" id="GO:0043138">
    <property type="term" value="F:3'-5' DNA helicase activity"/>
    <property type="evidence" value="ECO:0007669"/>
    <property type="project" value="UniProtKB-EC"/>
</dbReference>
<dbReference type="RefSeq" id="WP_109604916.1">
    <property type="nucleotide sequence ID" value="NZ_JAMHJO010000009.1"/>
</dbReference>
<keyword evidence="10" id="KW-0413">Isomerase</keyword>
<feature type="domain" description="UvrD-like helicase C-terminal" evidence="16">
    <location>
        <begin position="387"/>
        <end position="702"/>
    </location>
</feature>
<organism evidence="17 18">
    <name type="scientific">Oceanotoga teriensis</name>
    <dbReference type="NCBI Taxonomy" id="515440"/>
    <lineage>
        <taxon>Bacteria</taxon>
        <taxon>Thermotogati</taxon>
        <taxon>Thermotogota</taxon>
        <taxon>Thermotogae</taxon>
        <taxon>Petrotogales</taxon>
        <taxon>Petrotogaceae</taxon>
        <taxon>Oceanotoga</taxon>
    </lineage>
</organism>
<name>A0AA45C6P3_9BACT</name>
<dbReference type="CDD" id="cd17932">
    <property type="entry name" value="DEXQc_UvrD"/>
    <property type="match status" value="1"/>
</dbReference>
<evidence type="ECO:0000256" key="10">
    <source>
        <dbReference type="ARBA" id="ARBA00023235"/>
    </source>
</evidence>
<dbReference type="PROSITE" id="PS51198">
    <property type="entry name" value="UVRD_HELICASE_ATP_BIND"/>
    <property type="match status" value="1"/>
</dbReference>
<dbReference type="Pfam" id="PF13361">
    <property type="entry name" value="UvrD_C"/>
    <property type="match status" value="1"/>
</dbReference>
<dbReference type="Gene3D" id="1.10.486.10">
    <property type="entry name" value="PCRA, domain 4"/>
    <property type="match status" value="1"/>
</dbReference>
<evidence type="ECO:0000256" key="11">
    <source>
        <dbReference type="ARBA" id="ARBA00034617"/>
    </source>
</evidence>
<dbReference type="GO" id="GO:0005829">
    <property type="term" value="C:cytosol"/>
    <property type="evidence" value="ECO:0007669"/>
    <property type="project" value="TreeGrafter"/>
</dbReference>
<evidence type="ECO:0000256" key="14">
    <source>
        <dbReference type="PROSITE-ProRule" id="PRU00560"/>
    </source>
</evidence>